<dbReference type="InterPro" id="IPR045234">
    <property type="entry name" value="Unkempt-like"/>
</dbReference>
<dbReference type="InterPro" id="IPR001841">
    <property type="entry name" value="Znf_RING"/>
</dbReference>
<dbReference type="InterPro" id="IPR013083">
    <property type="entry name" value="Znf_RING/FYVE/PHD"/>
</dbReference>
<feature type="domain" description="C3H1-type" evidence="11">
    <location>
        <begin position="71"/>
        <end position="100"/>
    </location>
</feature>
<dbReference type="Ensembl" id="ENSACLT00000073260.1">
    <property type="protein sequence ID" value="ENSACLP00000060433.1"/>
    <property type="gene ID" value="ENSACLG00000006189.2"/>
</dbReference>
<dbReference type="Pfam" id="PF23261">
    <property type="entry name" value="zf-CCCH_11"/>
    <property type="match status" value="1"/>
</dbReference>
<evidence type="ECO:0000259" key="10">
    <source>
        <dbReference type="PROSITE" id="PS50089"/>
    </source>
</evidence>
<keyword evidence="7 8" id="KW-0862">Zinc</keyword>
<feature type="zinc finger region" description="C3H1-type" evidence="8">
    <location>
        <begin position="71"/>
        <end position="100"/>
    </location>
</feature>
<evidence type="ECO:0000256" key="8">
    <source>
        <dbReference type="PROSITE-ProRule" id="PRU00723"/>
    </source>
</evidence>
<feature type="domain" description="RING-type" evidence="10">
    <location>
        <begin position="534"/>
        <end position="569"/>
    </location>
</feature>
<evidence type="ECO:0008006" key="14">
    <source>
        <dbReference type="Google" id="ProtNLM"/>
    </source>
</evidence>
<comment type="subcellular location">
    <subcellularLocation>
        <location evidence="1">Cytoplasm</location>
    </subcellularLocation>
</comment>
<evidence type="ECO:0000313" key="13">
    <source>
        <dbReference type="Proteomes" id="UP000265100"/>
    </source>
</evidence>
<dbReference type="Proteomes" id="UP000265100">
    <property type="component" value="Chromosome 4"/>
</dbReference>
<feature type="domain" description="C3H1-type" evidence="11">
    <location>
        <begin position="281"/>
        <end position="309"/>
    </location>
</feature>
<reference evidence="12" key="3">
    <citation type="submission" date="2025-08" db="UniProtKB">
        <authorList>
            <consortium name="Ensembl"/>
        </authorList>
    </citation>
    <scope>IDENTIFICATION</scope>
</reference>
<dbReference type="Pfam" id="PF13920">
    <property type="entry name" value="zf-C3HC4_3"/>
    <property type="match status" value="1"/>
</dbReference>
<keyword evidence="5" id="KW-0677">Repeat</keyword>
<dbReference type="Gene3D" id="4.10.1000.10">
    <property type="entry name" value="Zinc finger, CCCH-type"/>
    <property type="match status" value="2"/>
</dbReference>
<dbReference type="InterPro" id="IPR057296">
    <property type="entry name" value="UNK_Znf_5"/>
</dbReference>
<dbReference type="InterPro" id="IPR040594">
    <property type="entry name" value="UNK_Znf_1"/>
</dbReference>
<gene>
    <name evidence="12" type="primary">UNKL</name>
</gene>
<dbReference type="Pfam" id="PF23035">
    <property type="entry name" value="zf-CCCH_UNK-like_4th"/>
    <property type="match status" value="1"/>
</dbReference>
<feature type="zinc finger region" description="C3H1-type" evidence="8">
    <location>
        <begin position="281"/>
        <end position="309"/>
    </location>
</feature>
<dbReference type="GeneTree" id="ENSGT00940000158822"/>
<dbReference type="PANTHER" id="PTHR14493:SF37">
    <property type="entry name" value="E3 UBIQUITIN-PROTEIN LIGASE UNKL-RELATED"/>
    <property type="match status" value="1"/>
</dbReference>
<dbReference type="GO" id="GO:0005737">
    <property type="term" value="C:cytoplasm"/>
    <property type="evidence" value="ECO:0007669"/>
    <property type="project" value="UniProtKB-SubCell"/>
</dbReference>
<dbReference type="SUPFAM" id="SSF90229">
    <property type="entry name" value="CCCH zinc finger"/>
    <property type="match status" value="1"/>
</dbReference>
<evidence type="ECO:0000313" key="12">
    <source>
        <dbReference type="Ensembl" id="ENSACLP00000060433.1"/>
    </source>
</evidence>
<evidence type="ECO:0000259" key="11">
    <source>
        <dbReference type="PROSITE" id="PS50103"/>
    </source>
</evidence>
<feature type="domain" description="C3H1-type" evidence="11">
    <location>
        <begin position="239"/>
        <end position="273"/>
    </location>
</feature>
<reference evidence="13" key="2">
    <citation type="submission" date="2023-03" db="EMBL/GenBank/DDBJ databases">
        <authorList>
            <consortium name="Wellcome Sanger Institute Data Sharing"/>
        </authorList>
    </citation>
    <scope>NUCLEOTIDE SEQUENCE [LARGE SCALE GENOMIC DNA]</scope>
</reference>
<reference evidence="12" key="4">
    <citation type="submission" date="2025-09" db="UniProtKB">
        <authorList>
            <consortium name="Ensembl"/>
        </authorList>
    </citation>
    <scope>IDENTIFICATION</scope>
</reference>
<feature type="domain" description="C3H1-type" evidence="11">
    <location>
        <begin position="111"/>
        <end position="141"/>
    </location>
</feature>
<keyword evidence="6 8" id="KW-0863">Zinc-finger</keyword>
<evidence type="ECO:0000256" key="7">
    <source>
        <dbReference type="ARBA" id="ARBA00022833"/>
    </source>
</evidence>
<proteinExistence type="inferred from homology"/>
<comment type="similarity">
    <text evidence="2">Belongs to the unkempt family.</text>
</comment>
<evidence type="ECO:0000256" key="9">
    <source>
        <dbReference type="SAM" id="Coils"/>
    </source>
</evidence>
<dbReference type="PROSITE" id="PS50103">
    <property type="entry name" value="ZF_C3H1"/>
    <property type="match status" value="4"/>
</dbReference>
<dbReference type="AlphaFoldDB" id="A0AAX7TT56"/>
<reference evidence="12 13" key="1">
    <citation type="submission" date="2018-05" db="EMBL/GenBank/DDBJ databases">
        <authorList>
            <person name="Datahose"/>
        </authorList>
    </citation>
    <scope>NUCLEOTIDE SEQUENCE</scope>
</reference>
<keyword evidence="4 8" id="KW-0479">Metal-binding</keyword>
<evidence type="ECO:0000256" key="1">
    <source>
        <dbReference type="ARBA" id="ARBA00004496"/>
    </source>
</evidence>
<evidence type="ECO:0000256" key="4">
    <source>
        <dbReference type="ARBA" id="ARBA00022723"/>
    </source>
</evidence>
<dbReference type="PROSITE" id="PS50089">
    <property type="entry name" value="ZF_RING_2"/>
    <property type="match status" value="1"/>
</dbReference>
<evidence type="ECO:0000256" key="5">
    <source>
        <dbReference type="ARBA" id="ARBA00022737"/>
    </source>
</evidence>
<dbReference type="Pfam" id="PF25427">
    <property type="entry name" value="zf-CCCH_UNK"/>
    <property type="match status" value="1"/>
</dbReference>
<dbReference type="Gene3D" id="3.30.40.10">
    <property type="entry name" value="Zinc/RING finger domain, C3HC4 (zinc finger)"/>
    <property type="match status" value="1"/>
</dbReference>
<name>A0AAX7TT56_ASTCA</name>
<protein>
    <recommendedName>
        <fullName evidence="14">Unk like zinc finger</fullName>
    </recommendedName>
</protein>
<dbReference type="GO" id="GO:0008270">
    <property type="term" value="F:zinc ion binding"/>
    <property type="evidence" value="ECO:0007669"/>
    <property type="project" value="UniProtKB-KW"/>
</dbReference>
<dbReference type="InterPro" id="IPR000571">
    <property type="entry name" value="Znf_CCCH"/>
</dbReference>
<dbReference type="Pfam" id="PF18384">
    <property type="entry name" value="zf_CCCH_5"/>
    <property type="match status" value="1"/>
</dbReference>
<feature type="zinc finger region" description="C3H1-type" evidence="8">
    <location>
        <begin position="111"/>
        <end position="141"/>
    </location>
</feature>
<dbReference type="Pfam" id="PF00642">
    <property type="entry name" value="zf-CCCH"/>
    <property type="match status" value="1"/>
</dbReference>
<keyword evidence="13" id="KW-1185">Reference proteome</keyword>
<feature type="coiled-coil region" evidence="9">
    <location>
        <begin position="412"/>
        <end position="481"/>
    </location>
</feature>
<evidence type="ECO:0000256" key="6">
    <source>
        <dbReference type="ARBA" id="ARBA00022771"/>
    </source>
</evidence>
<organism evidence="12 13">
    <name type="scientific">Astatotilapia calliptera</name>
    <name type="common">Eastern happy</name>
    <name type="synonym">Chromis callipterus</name>
    <dbReference type="NCBI Taxonomy" id="8154"/>
    <lineage>
        <taxon>Eukaryota</taxon>
        <taxon>Metazoa</taxon>
        <taxon>Chordata</taxon>
        <taxon>Craniata</taxon>
        <taxon>Vertebrata</taxon>
        <taxon>Euteleostomi</taxon>
        <taxon>Actinopterygii</taxon>
        <taxon>Neopterygii</taxon>
        <taxon>Teleostei</taxon>
        <taxon>Neoteleostei</taxon>
        <taxon>Acanthomorphata</taxon>
        <taxon>Ovalentaria</taxon>
        <taxon>Cichlomorphae</taxon>
        <taxon>Cichliformes</taxon>
        <taxon>Cichlidae</taxon>
        <taxon>African cichlids</taxon>
        <taxon>Pseudocrenilabrinae</taxon>
        <taxon>Haplochromini</taxon>
        <taxon>Astatotilapia</taxon>
    </lineage>
</organism>
<dbReference type="InterPro" id="IPR036855">
    <property type="entry name" value="Znf_CCCH_sf"/>
</dbReference>
<dbReference type="PANTHER" id="PTHR14493">
    <property type="entry name" value="UNKEMPT FAMILY MEMBER"/>
    <property type="match status" value="1"/>
</dbReference>
<dbReference type="CDD" id="cd16772">
    <property type="entry name" value="RING-HC_UNKL"/>
    <property type="match status" value="1"/>
</dbReference>
<accession>A0AAX7TT56</accession>
<feature type="zinc finger region" description="C3H1-type" evidence="8">
    <location>
        <begin position="239"/>
        <end position="273"/>
    </location>
</feature>
<keyword evidence="3" id="KW-0963">Cytoplasm</keyword>
<dbReference type="InterPro" id="IPR057295">
    <property type="entry name" value="UNK_Znf_4"/>
</dbReference>
<dbReference type="SMART" id="SM00356">
    <property type="entry name" value="ZnF_C3H1"/>
    <property type="match status" value="4"/>
</dbReference>
<evidence type="ECO:0000256" key="2">
    <source>
        <dbReference type="ARBA" id="ARBA00008808"/>
    </source>
</evidence>
<sequence length="575" mass="65582">MPSVSKTAANASPQTEKPTHYTYLKEFRTEQCPLFLQHKCTQHRPFTCFHWHFLNQRRRRPIRRRDGTFNYSPDVYCTKYDETTGICPDGDDCPYLHRTTGDTERKYHLRYYKTGTCIHETDARGHCVKNGLHCAFAHGPHDLRPPVYDIREIQAQEALQNGQLGSGEGIPDLQPGVLASQAMIEKTLTEDPRWQDTTFVLANYKTDQCTKPPRLCRQGYACPHYHNSRDRRRNPRKFKYRSTPCPNVKHGDEWGEPSKCESGDSCQYCHSRTEQQFHPEIYRSTKCNDMRQTGYCPRGPFCAFAHVESKCMFALILSEYSEKDLRTQNTVFSVVNPLASSFTSSITSSLASSIGSDSSSPTTLSTMNAKATPFYPGSNTVESVIGKCIGSFSPSPSPVFSSLTSTTTSADVARLFRELDEAKRKIKQFEEAWHQVKQACEACQKDAHEAKEQAKTAEAERQLAEQKWEETERKLKELQGDFDALCRTPGTPLLRSYGELDQLPLSKLHSIQSQLRNDLDLIDGVIYQLQSKKCIVCQKHDRCIVLQPCQHYVLCENCAPSKTECPYCRTKILKW</sequence>
<evidence type="ECO:0000256" key="3">
    <source>
        <dbReference type="ARBA" id="ARBA00022490"/>
    </source>
</evidence>
<keyword evidence="9" id="KW-0175">Coiled coil</keyword>